<dbReference type="AlphaFoldDB" id="A0A139AEY0"/>
<evidence type="ECO:0000256" key="1">
    <source>
        <dbReference type="SAM" id="MobiDB-lite"/>
    </source>
</evidence>
<dbReference type="Gene3D" id="3.60.21.10">
    <property type="match status" value="1"/>
</dbReference>
<sequence length="120" mass="13701">MRRCSGGWFEGELGSCKREERVVLVVRHYPPFLFNETEEPCEYSLKDRERMLSLLKRHDIHHYLAGHVHETIHGRAKELDLHTWIVAGTAMSAPPTLSTHPAHSRPKTKTRTDTACGANT</sequence>
<dbReference type="SUPFAM" id="SSF56300">
    <property type="entry name" value="Metallo-dependent phosphatases"/>
    <property type="match status" value="1"/>
</dbReference>
<gene>
    <name evidence="2" type="ORF">M427DRAFT_324183</name>
</gene>
<keyword evidence="3" id="KW-1185">Reference proteome</keyword>
<protein>
    <recommendedName>
        <fullName evidence="4">Calcineurin-like phosphoesterase domain-containing protein</fullName>
    </recommendedName>
</protein>
<evidence type="ECO:0000313" key="2">
    <source>
        <dbReference type="EMBL" id="KXS15376.1"/>
    </source>
</evidence>
<dbReference type="EMBL" id="KQ965762">
    <property type="protein sequence ID" value="KXS15376.1"/>
    <property type="molecule type" value="Genomic_DNA"/>
</dbReference>
<evidence type="ECO:0000313" key="3">
    <source>
        <dbReference type="Proteomes" id="UP000070544"/>
    </source>
</evidence>
<evidence type="ECO:0008006" key="4">
    <source>
        <dbReference type="Google" id="ProtNLM"/>
    </source>
</evidence>
<proteinExistence type="predicted"/>
<dbReference type="Proteomes" id="UP000070544">
    <property type="component" value="Unassembled WGS sequence"/>
</dbReference>
<feature type="region of interest" description="Disordered" evidence="1">
    <location>
        <begin position="92"/>
        <end position="120"/>
    </location>
</feature>
<name>A0A139AEY0_GONPJ</name>
<organism evidence="2 3">
    <name type="scientific">Gonapodya prolifera (strain JEL478)</name>
    <name type="common">Monoblepharis prolifera</name>
    <dbReference type="NCBI Taxonomy" id="1344416"/>
    <lineage>
        <taxon>Eukaryota</taxon>
        <taxon>Fungi</taxon>
        <taxon>Fungi incertae sedis</taxon>
        <taxon>Chytridiomycota</taxon>
        <taxon>Chytridiomycota incertae sedis</taxon>
        <taxon>Monoblepharidomycetes</taxon>
        <taxon>Monoblepharidales</taxon>
        <taxon>Gonapodyaceae</taxon>
        <taxon>Gonapodya</taxon>
    </lineage>
</organism>
<accession>A0A139AEY0</accession>
<dbReference type="InterPro" id="IPR029052">
    <property type="entry name" value="Metallo-depent_PP-like"/>
</dbReference>
<reference evidence="2 3" key="1">
    <citation type="journal article" date="2015" name="Genome Biol. Evol.">
        <title>Phylogenomic analyses indicate that early fungi evolved digesting cell walls of algal ancestors of land plants.</title>
        <authorList>
            <person name="Chang Y."/>
            <person name="Wang S."/>
            <person name="Sekimoto S."/>
            <person name="Aerts A.L."/>
            <person name="Choi C."/>
            <person name="Clum A."/>
            <person name="LaButti K.M."/>
            <person name="Lindquist E.A."/>
            <person name="Yee Ngan C."/>
            <person name="Ohm R.A."/>
            <person name="Salamov A.A."/>
            <person name="Grigoriev I.V."/>
            <person name="Spatafora J.W."/>
            <person name="Berbee M.L."/>
        </authorList>
    </citation>
    <scope>NUCLEOTIDE SEQUENCE [LARGE SCALE GENOMIC DNA]</scope>
    <source>
        <strain evidence="2 3">JEL478</strain>
    </source>
</reference>